<dbReference type="RefSeq" id="WP_258843921.1">
    <property type="nucleotide sequence ID" value="NZ_JANUGX010000002.1"/>
</dbReference>
<comment type="caution">
    <text evidence="1">The sequence shown here is derived from an EMBL/GenBank/DDBJ whole genome shotgun (WGS) entry which is preliminary data.</text>
</comment>
<dbReference type="Proteomes" id="UP001205560">
    <property type="component" value="Unassembled WGS sequence"/>
</dbReference>
<name>A0ABT2A2J4_9BURK</name>
<dbReference type="EMBL" id="JANUGX010000002">
    <property type="protein sequence ID" value="MCS0588075.1"/>
    <property type="molecule type" value="Genomic_DNA"/>
</dbReference>
<reference evidence="1 2" key="1">
    <citation type="submission" date="2022-08" db="EMBL/GenBank/DDBJ databases">
        <title>Reclassification of Massilia species as members of the genera Telluria, Duganella, Pseudoduganella, Mokoshia gen. nov. and Zemynaea gen. nov. using orthogonal and non-orthogonal genome-based approaches.</title>
        <authorList>
            <person name="Bowman J.P."/>
        </authorList>
    </citation>
    <scope>NUCLEOTIDE SEQUENCE [LARGE SCALE GENOMIC DNA]</scope>
    <source>
        <strain evidence="1 2">LMG 28164</strain>
    </source>
</reference>
<organism evidence="1 2">
    <name type="scientific">Massilia norwichensis</name>
    <dbReference type="NCBI Taxonomy" id="1442366"/>
    <lineage>
        <taxon>Bacteria</taxon>
        <taxon>Pseudomonadati</taxon>
        <taxon>Pseudomonadota</taxon>
        <taxon>Betaproteobacteria</taxon>
        <taxon>Burkholderiales</taxon>
        <taxon>Oxalobacteraceae</taxon>
        <taxon>Telluria group</taxon>
        <taxon>Massilia</taxon>
    </lineage>
</organism>
<keyword evidence="2" id="KW-1185">Reference proteome</keyword>
<evidence type="ECO:0000313" key="2">
    <source>
        <dbReference type="Proteomes" id="UP001205560"/>
    </source>
</evidence>
<sequence length="61" mass="6902">MSERKHEQQIKDVSVDDDYLCIELLNGLLLTGPLHTKPILRETGKPEDFAPAEHFLPAMSI</sequence>
<protein>
    <submittedName>
        <fullName evidence="1">Uncharacterized protein</fullName>
    </submittedName>
</protein>
<evidence type="ECO:0000313" key="1">
    <source>
        <dbReference type="EMBL" id="MCS0588075.1"/>
    </source>
</evidence>
<proteinExistence type="predicted"/>
<accession>A0ABT2A2J4</accession>
<gene>
    <name evidence="1" type="ORF">NX782_02520</name>
</gene>